<comment type="subcellular location">
    <subcellularLocation>
        <location evidence="2">Membrane</location>
        <topology evidence="2">Single-pass membrane protein</topology>
    </subcellularLocation>
</comment>
<evidence type="ECO:0000259" key="16">
    <source>
        <dbReference type="PROSITE" id="PS50089"/>
    </source>
</evidence>
<proteinExistence type="predicted"/>
<evidence type="ECO:0000256" key="11">
    <source>
        <dbReference type="ARBA" id="ARBA00022989"/>
    </source>
</evidence>
<evidence type="ECO:0000313" key="18">
    <source>
        <dbReference type="Proteomes" id="UP001497512"/>
    </source>
</evidence>
<evidence type="ECO:0000256" key="4">
    <source>
        <dbReference type="ARBA" id="ARBA00012483"/>
    </source>
</evidence>
<keyword evidence="6 15" id="KW-0812">Transmembrane</keyword>
<feature type="region of interest" description="Disordered" evidence="14">
    <location>
        <begin position="1"/>
        <end position="32"/>
    </location>
</feature>
<sequence length="410" mass="43183">MATPASNSPQSQPSSFWLGNDSNSSNLGTPPSSTQMVNSKIMVVAVAVLFAVVVFIFCLHIYAKWFWHHQDAGALRLGRGSWRRGSSRRRSIDPLADDDQQQPHRPLFLLQSVGLEKSVVESLPTFVYKKEDFVAADGSSLPPPQQQQLECAVCLEEFKENETGRTLPKCGHSFHVECIDMWFHSHSSCPLCRASAQPDGPAASPKKPSTALALTVAAHEGDGEETVTLNPSSSPSSAASTMDPSVAAATTTAAVGRNLQQQEAVDKPQIPPNVLFWGIGVGSTSLEQQEATSQHLRAVAAVAASGRSSSSARVRAPFQVAIDIPQASSTTAAFETTSSPFSTPKSPMGRFITFTRLLSRGKSIAAAAAAAAAAASPSSSSSSSSSSPPILHLPVDSEQAPAPLQIAAEP</sequence>
<evidence type="ECO:0000256" key="14">
    <source>
        <dbReference type="SAM" id="MobiDB-lite"/>
    </source>
</evidence>
<feature type="compositionally biased region" description="Low complexity" evidence="14">
    <location>
        <begin position="375"/>
        <end position="389"/>
    </location>
</feature>
<keyword evidence="9" id="KW-0833">Ubl conjugation pathway</keyword>
<dbReference type="PANTHER" id="PTHR46913">
    <property type="entry name" value="RING-H2 FINGER PROTEIN ATL16"/>
    <property type="match status" value="1"/>
</dbReference>
<evidence type="ECO:0000256" key="8">
    <source>
        <dbReference type="ARBA" id="ARBA00022771"/>
    </source>
</evidence>
<evidence type="ECO:0000256" key="3">
    <source>
        <dbReference type="ARBA" id="ARBA00004906"/>
    </source>
</evidence>
<evidence type="ECO:0000256" key="13">
    <source>
        <dbReference type="PROSITE-ProRule" id="PRU00175"/>
    </source>
</evidence>
<keyword evidence="12 15" id="KW-0472">Membrane</keyword>
<accession>A0ABP0UEA3</accession>
<evidence type="ECO:0000256" key="5">
    <source>
        <dbReference type="ARBA" id="ARBA00022679"/>
    </source>
</evidence>
<dbReference type="EMBL" id="OZ019895">
    <property type="protein sequence ID" value="CAK9219722.1"/>
    <property type="molecule type" value="Genomic_DNA"/>
</dbReference>
<feature type="transmembrane region" description="Helical" evidence="15">
    <location>
        <begin position="41"/>
        <end position="62"/>
    </location>
</feature>
<keyword evidence="11 15" id="KW-1133">Transmembrane helix</keyword>
<name>A0ABP0UEA3_9BRYO</name>
<dbReference type="PROSITE" id="PS50089">
    <property type="entry name" value="ZF_RING_2"/>
    <property type="match status" value="1"/>
</dbReference>
<dbReference type="Gene3D" id="3.30.40.10">
    <property type="entry name" value="Zinc/RING finger domain, C3HC4 (zinc finger)"/>
    <property type="match status" value="1"/>
</dbReference>
<dbReference type="Pfam" id="PF13639">
    <property type="entry name" value="zf-RING_2"/>
    <property type="match status" value="1"/>
</dbReference>
<organism evidence="17 18">
    <name type="scientific">Sphagnum troendelagicum</name>
    <dbReference type="NCBI Taxonomy" id="128251"/>
    <lineage>
        <taxon>Eukaryota</taxon>
        <taxon>Viridiplantae</taxon>
        <taxon>Streptophyta</taxon>
        <taxon>Embryophyta</taxon>
        <taxon>Bryophyta</taxon>
        <taxon>Sphagnophytina</taxon>
        <taxon>Sphagnopsida</taxon>
        <taxon>Sphagnales</taxon>
        <taxon>Sphagnaceae</taxon>
        <taxon>Sphagnum</taxon>
    </lineage>
</organism>
<keyword evidence="5" id="KW-0808">Transferase</keyword>
<evidence type="ECO:0000256" key="10">
    <source>
        <dbReference type="ARBA" id="ARBA00022833"/>
    </source>
</evidence>
<evidence type="ECO:0000256" key="15">
    <source>
        <dbReference type="SAM" id="Phobius"/>
    </source>
</evidence>
<evidence type="ECO:0000256" key="12">
    <source>
        <dbReference type="ARBA" id="ARBA00023136"/>
    </source>
</evidence>
<feature type="domain" description="RING-type" evidence="16">
    <location>
        <begin position="151"/>
        <end position="193"/>
    </location>
</feature>
<dbReference type="InterPro" id="IPR001841">
    <property type="entry name" value="Znf_RING"/>
</dbReference>
<evidence type="ECO:0000256" key="2">
    <source>
        <dbReference type="ARBA" id="ARBA00004167"/>
    </source>
</evidence>
<gene>
    <name evidence="17" type="ORF">CSSPTR1EN2_LOCUS14791</name>
</gene>
<keyword evidence="18" id="KW-1185">Reference proteome</keyword>
<evidence type="ECO:0000256" key="9">
    <source>
        <dbReference type="ARBA" id="ARBA00022786"/>
    </source>
</evidence>
<dbReference type="InterPro" id="IPR013083">
    <property type="entry name" value="Znf_RING/FYVE/PHD"/>
</dbReference>
<feature type="region of interest" description="Disordered" evidence="14">
    <location>
        <begin position="222"/>
        <end position="242"/>
    </location>
</feature>
<keyword evidence="8 13" id="KW-0863">Zinc-finger</keyword>
<dbReference type="SUPFAM" id="SSF57850">
    <property type="entry name" value="RING/U-box"/>
    <property type="match status" value="1"/>
</dbReference>
<keyword evidence="7" id="KW-0479">Metal-binding</keyword>
<dbReference type="CDD" id="cd16461">
    <property type="entry name" value="RING-H2_EL5-like"/>
    <property type="match status" value="1"/>
</dbReference>
<comment type="catalytic activity">
    <reaction evidence="1">
        <text>S-ubiquitinyl-[E2 ubiquitin-conjugating enzyme]-L-cysteine + [acceptor protein]-L-lysine = [E2 ubiquitin-conjugating enzyme]-L-cysteine + N(6)-ubiquitinyl-[acceptor protein]-L-lysine.</text>
        <dbReference type="EC" id="2.3.2.27"/>
    </reaction>
</comment>
<feature type="compositionally biased region" description="Low complexity" evidence="14">
    <location>
        <begin position="231"/>
        <end position="240"/>
    </location>
</feature>
<dbReference type="InterPro" id="IPR044600">
    <property type="entry name" value="ATL1/ATL16-like"/>
</dbReference>
<feature type="region of interest" description="Disordered" evidence="14">
    <location>
        <begin position="375"/>
        <end position="410"/>
    </location>
</feature>
<protein>
    <recommendedName>
        <fullName evidence="4">RING-type E3 ubiquitin transferase</fullName>
        <ecNumber evidence="4">2.3.2.27</ecNumber>
    </recommendedName>
</protein>
<evidence type="ECO:0000313" key="17">
    <source>
        <dbReference type="EMBL" id="CAK9219722.1"/>
    </source>
</evidence>
<evidence type="ECO:0000256" key="6">
    <source>
        <dbReference type="ARBA" id="ARBA00022692"/>
    </source>
</evidence>
<evidence type="ECO:0000256" key="1">
    <source>
        <dbReference type="ARBA" id="ARBA00000900"/>
    </source>
</evidence>
<dbReference type="EC" id="2.3.2.27" evidence="4"/>
<dbReference type="PANTHER" id="PTHR46913:SF1">
    <property type="entry name" value="RING-H2 FINGER PROTEIN ATL16"/>
    <property type="match status" value="1"/>
</dbReference>
<dbReference type="Proteomes" id="UP001497512">
    <property type="component" value="Chromosome 3"/>
</dbReference>
<keyword evidence="10" id="KW-0862">Zinc</keyword>
<evidence type="ECO:0000256" key="7">
    <source>
        <dbReference type="ARBA" id="ARBA00022723"/>
    </source>
</evidence>
<reference evidence="17" key="1">
    <citation type="submission" date="2024-02" db="EMBL/GenBank/DDBJ databases">
        <authorList>
            <consortium name="ELIXIR-Norway"/>
            <consortium name="Elixir Norway"/>
        </authorList>
    </citation>
    <scope>NUCLEOTIDE SEQUENCE</scope>
</reference>
<feature type="compositionally biased region" description="Low complexity" evidence="14">
    <location>
        <begin position="1"/>
        <end position="15"/>
    </location>
</feature>
<comment type="pathway">
    <text evidence="3">Protein modification; protein ubiquitination.</text>
</comment>
<dbReference type="SMART" id="SM00184">
    <property type="entry name" value="RING"/>
    <property type="match status" value="1"/>
</dbReference>
<feature type="compositionally biased region" description="Polar residues" evidence="14">
    <location>
        <begin position="20"/>
        <end position="32"/>
    </location>
</feature>